<name>A0A0F9UQ45_9ZZZZ</name>
<dbReference type="EMBL" id="LAZR01000873">
    <property type="protein sequence ID" value="KKN55753.1"/>
    <property type="molecule type" value="Genomic_DNA"/>
</dbReference>
<sequence length="117" mass="12585">MGQKDYEVGVAINVEYNTDGFKSGETVTMEIFDETLAKDIATFPDVTMLERTDAPIYDGSFTPDVQGEWLILCSYGSGKGKVIQKYSVGGYNLDSIGQTVGNIETQTAGIDSPAKIG</sequence>
<gene>
    <name evidence="1" type="ORF">LCGC14_0579020</name>
</gene>
<comment type="caution">
    <text evidence="1">The sequence shown here is derived from an EMBL/GenBank/DDBJ whole genome shotgun (WGS) entry which is preliminary data.</text>
</comment>
<proteinExistence type="predicted"/>
<evidence type="ECO:0000313" key="1">
    <source>
        <dbReference type="EMBL" id="KKN55753.1"/>
    </source>
</evidence>
<reference evidence="1" key="1">
    <citation type="journal article" date="2015" name="Nature">
        <title>Complex archaea that bridge the gap between prokaryotes and eukaryotes.</title>
        <authorList>
            <person name="Spang A."/>
            <person name="Saw J.H."/>
            <person name="Jorgensen S.L."/>
            <person name="Zaremba-Niedzwiedzka K."/>
            <person name="Martijn J."/>
            <person name="Lind A.E."/>
            <person name="van Eijk R."/>
            <person name="Schleper C."/>
            <person name="Guy L."/>
            <person name="Ettema T.J."/>
        </authorList>
    </citation>
    <scope>NUCLEOTIDE SEQUENCE</scope>
</reference>
<organism evidence="1">
    <name type="scientific">marine sediment metagenome</name>
    <dbReference type="NCBI Taxonomy" id="412755"/>
    <lineage>
        <taxon>unclassified sequences</taxon>
        <taxon>metagenomes</taxon>
        <taxon>ecological metagenomes</taxon>
    </lineage>
</organism>
<protein>
    <recommendedName>
        <fullName evidence="2">YtkA-like domain-containing protein</fullName>
    </recommendedName>
</protein>
<accession>A0A0F9UQ45</accession>
<dbReference type="AlphaFoldDB" id="A0A0F9UQ45"/>
<evidence type="ECO:0008006" key="2">
    <source>
        <dbReference type="Google" id="ProtNLM"/>
    </source>
</evidence>